<dbReference type="Gene3D" id="1.10.10.10">
    <property type="entry name" value="Winged helix-like DNA-binding domain superfamily/Winged helix DNA-binding domain"/>
    <property type="match status" value="1"/>
</dbReference>
<dbReference type="SMART" id="SM00346">
    <property type="entry name" value="HTH_ICLR"/>
    <property type="match status" value="1"/>
</dbReference>
<dbReference type="InterPro" id="IPR014757">
    <property type="entry name" value="Tscrpt_reg_IclR_C"/>
</dbReference>
<reference evidence="7" key="1">
    <citation type="journal article" date="2019" name="Int. J. Syst. Evol. Microbiol.">
        <title>The Global Catalogue of Microorganisms (GCM) 10K type strain sequencing project: providing services to taxonomists for standard genome sequencing and annotation.</title>
        <authorList>
            <consortium name="The Broad Institute Genomics Platform"/>
            <consortium name="The Broad Institute Genome Sequencing Center for Infectious Disease"/>
            <person name="Wu L."/>
            <person name="Ma J."/>
        </authorList>
    </citation>
    <scope>NUCLEOTIDE SEQUENCE [LARGE SCALE GENOMIC DNA]</scope>
    <source>
        <strain evidence="7">KCTC 52094</strain>
    </source>
</reference>
<accession>A0ABV7FXF3</accession>
<evidence type="ECO:0000256" key="3">
    <source>
        <dbReference type="ARBA" id="ARBA00023163"/>
    </source>
</evidence>
<evidence type="ECO:0000256" key="2">
    <source>
        <dbReference type="ARBA" id="ARBA00023125"/>
    </source>
</evidence>
<dbReference type="EMBL" id="JBHRTN010000004">
    <property type="protein sequence ID" value="MFC3123966.1"/>
    <property type="molecule type" value="Genomic_DNA"/>
</dbReference>
<name>A0ABV7FXF3_9PROT</name>
<dbReference type="PANTHER" id="PTHR30136:SF34">
    <property type="entry name" value="TRANSCRIPTIONAL REGULATOR"/>
    <property type="match status" value="1"/>
</dbReference>
<dbReference type="Proteomes" id="UP001595593">
    <property type="component" value="Unassembled WGS sequence"/>
</dbReference>
<comment type="caution">
    <text evidence="6">The sequence shown here is derived from an EMBL/GenBank/DDBJ whole genome shotgun (WGS) entry which is preliminary data.</text>
</comment>
<feature type="domain" description="HTH iclR-type" evidence="4">
    <location>
        <begin position="9"/>
        <end position="69"/>
    </location>
</feature>
<sequence length="254" mass="26325">MKPEPRDLLGGLSRGLAIIEAFGTLRRGATIADLARTAGMTRAAARRCLLTLVSLGYAETDGKHYELSPRALRLGGAWLASATLPGLIQPQLEAVREATGESCSAAVLDGADVVYIARASARSIMAVTLAVGSRLPAHCTALGRALLSALPQGALEAHIAALTPEALTTHTRTTPDAIREAVAQARTQGYAVVDEELALGLRSVAVPVRDGRGRCVAAMNIGARTTRAGNAVLSERLLPALRSAAVALRDSIPG</sequence>
<dbReference type="RefSeq" id="WP_379593393.1">
    <property type="nucleotide sequence ID" value="NZ_JBHRTN010000004.1"/>
</dbReference>
<dbReference type="InterPro" id="IPR012794">
    <property type="entry name" value="PcaR_PcaU"/>
</dbReference>
<evidence type="ECO:0000259" key="4">
    <source>
        <dbReference type="PROSITE" id="PS51077"/>
    </source>
</evidence>
<dbReference type="Pfam" id="PF09339">
    <property type="entry name" value="HTH_IclR"/>
    <property type="match status" value="1"/>
</dbReference>
<organism evidence="6 7">
    <name type="scientific">Teichococcus globiformis</name>
    <dbReference type="NCBI Taxonomy" id="2307229"/>
    <lineage>
        <taxon>Bacteria</taxon>
        <taxon>Pseudomonadati</taxon>
        <taxon>Pseudomonadota</taxon>
        <taxon>Alphaproteobacteria</taxon>
        <taxon>Acetobacterales</taxon>
        <taxon>Roseomonadaceae</taxon>
        <taxon>Roseomonas</taxon>
    </lineage>
</organism>
<keyword evidence="2" id="KW-0238">DNA-binding</keyword>
<gene>
    <name evidence="6" type="ORF">ACFOD4_02740</name>
</gene>
<dbReference type="Pfam" id="PF01614">
    <property type="entry name" value="IclR_C"/>
    <property type="match status" value="1"/>
</dbReference>
<proteinExistence type="predicted"/>
<dbReference type="InterPro" id="IPR029016">
    <property type="entry name" value="GAF-like_dom_sf"/>
</dbReference>
<dbReference type="PROSITE" id="PS51077">
    <property type="entry name" value="HTH_ICLR"/>
    <property type="match status" value="1"/>
</dbReference>
<dbReference type="InterPro" id="IPR036388">
    <property type="entry name" value="WH-like_DNA-bd_sf"/>
</dbReference>
<dbReference type="PROSITE" id="PS51078">
    <property type="entry name" value="ICLR_ED"/>
    <property type="match status" value="1"/>
</dbReference>
<evidence type="ECO:0000256" key="1">
    <source>
        <dbReference type="ARBA" id="ARBA00023015"/>
    </source>
</evidence>
<dbReference type="InterPro" id="IPR036390">
    <property type="entry name" value="WH_DNA-bd_sf"/>
</dbReference>
<keyword evidence="1" id="KW-0805">Transcription regulation</keyword>
<dbReference type="NCBIfam" id="TIGR02431">
    <property type="entry name" value="pcaR_pcaU"/>
    <property type="match status" value="1"/>
</dbReference>
<dbReference type="PANTHER" id="PTHR30136">
    <property type="entry name" value="HELIX-TURN-HELIX TRANSCRIPTIONAL REGULATOR, ICLR FAMILY"/>
    <property type="match status" value="1"/>
</dbReference>
<dbReference type="SUPFAM" id="SSF46785">
    <property type="entry name" value="Winged helix' DNA-binding domain"/>
    <property type="match status" value="1"/>
</dbReference>
<dbReference type="Gene3D" id="3.30.450.40">
    <property type="match status" value="1"/>
</dbReference>
<evidence type="ECO:0000259" key="5">
    <source>
        <dbReference type="PROSITE" id="PS51078"/>
    </source>
</evidence>
<evidence type="ECO:0000313" key="6">
    <source>
        <dbReference type="EMBL" id="MFC3123966.1"/>
    </source>
</evidence>
<feature type="domain" description="IclR-ED" evidence="5">
    <location>
        <begin position="70"/>
        <end position="254"/>
    </location>
</feature>
<dbReference type="InterPro" id="IPR005471">
    <property type="entry name" value="Tscrpt_reg_IclR_N"/>
</dbReference>
<protein>
    <submittedName>
        <fullName evidence="6">IclR family transcriptional regulator C-terminal domain-containing protein</fullName>
    </submittedName>
</protein>
<keyword evidence="7" id="KW-1185">Reference proteome</keyword>
<dbReference type="InterPro" id="IPR050707">
    <property type="entry name" value="HTH_MetabolicPath_Reg"/>
</dbReference>
<evidence type="ECO:0000313" key="7">
    <source>
        <dbReference type="Proteomes" id="UP001595593"/>
    </source>
</evidence>
<dbReference type="SUPFAM" id="SSF55781">
    <property type="entry name" value="GAF domain-like"/>
    <property type="match status" value="1"/>
</dbReference>
<keyword evidence="3" id="KW-0804">Transcription</keyword>